<organism evidence="1 2">
    <name type="scientific">Lacticaseibacillus paracasei subsp. paracasei Lpp126</name>
    <dbReference type="NCBI Taxonomy" id="1256206"/>
    <lineage>
        <taxon>Bacteria</taxon>
        <taxon>Bacillati</taxon>
        <taxon>Bacillota</taxon>
        <taxon>Bacilli</taxon>
        <taxon>Lactobacillales</taxon>
        <taxon>Lactobacillaceae</taxon>
        <taxon>Lacticaseibacillus</taxon>
    </lineage>
</organism>
<dbReference type="EMBL" id="ANKC01000814">
    <property type="protein sequence ID" value="EPC74392.1"/>
    <property type="molecule type" value="Genomic_DNA"/>
</dbReference>
<accession>S2R858</accession>
<gene>
    <name evidence="1" type="ORF">Lpp126_11428</name>
</gene>
<proteinExistence type="predicted"/>
<dbReference type="AlphaFoldDB" id="S2R858"/>
<evidence type="ECO:0000313" key="1">
    <source>
        <dbReference type="EMBL" id="EPC74392.1"/>
    </source>
</evidence>
<evidence type="ECO:0000313" key="2">
    <source>
        <dbReference type="Proteomes" id="UP000014243"/>
    </source>
</evidence>
<reference evidence="1 2" key="1">
    <citation type="journal article" date="2013" name="PLoS ONE">
        <title>Lactobacillus paracasei comparative genomics: towards species pan-genome definition and exploitation of diversity.</title>
        <authorList>
            <person name="Smokvina T."/>
            <person name="Wels M."/>
            <person name="Polka J."/>
            <person name="Chervaux C."/>
            <person name="Brisse S."/>
            <person name="Boekhorst J."/>
            <person name="van Hylckama Vlieg J.E."/>
            <person name="Siezen R.J."/>
        </authorList>
    </citation>
    <scope>NUCLEOTIDE SEQUENCE [LARGE SCALE GENOMIC DNA]</scope>
    <source>
        <strain evidence="1 2">Lpp126</strain>
    </source>
</reference>
<name>S2R858_LACPA</name>
<feature type="non-terminal residue" evidence="1">
    <location>
        <position position="62"/>
    </location>
</feature>
<protein>
    <submittedName>
        <fullName evidence="1">Uncharacterized protein</fullName>
    </submittedName>
</protein>
<sequence length="62" mass="6440">MQVSAAANAFRQSVSWPGEKPECKHLGHCSQGAYMQVAALGSAFKEVGSAVGLQFILGDATT</sequence>
<dbReference type="Proteomes" id="UP000014243">
    <property type="component" value="Unassembled WGS sequence"/>
</dbReference>
<comment type="caution">
    <text evidence="1">The sequence shown here is derived from an EMBL/GenBank/DDBJ whole genome shotgun (WGS) entry which is preliminary data.</text>
</comment>